<keyword evidence="10" id="KW-0812">Transmembrane</keyword>
<dbReference type="InterPro" id="IPR036097">
    <property type="entry name" value="HisK_dim/P_sf"/>
</dbReference>
<dbReference type="SUPFAM" id="SSF47384">
    <property type="entry name" value="Homodimeric domain of signal transducing histidine kinase"/>
    <property type="match status" value="1"/>
</dbReference>
<feature type="transmembrane region" description="Helical" evidence="10">
    <location>
        <begin position="174"/>
        <end position="199"/>
    </location>
</feature>
<protein>
    <recommendedName>
        <fullName evidence="3">histidine kinase</fullName>
        <ecNumber evidence="3">2.7.13.3</ecNumber>
    </recommendedName>
</protein>
<evidence type="ECO:0000259" key="11">
    <source>
        <dbReference type="PROSITE" id="PS50109"/>
    </source>
</evidence>
<dbReference type="InterPro" id="IPR005467">
    <property type="entry name" value="His_kinase_dom"/>
</dbReference>
<dbReference type="KEGG" id="cfh:C1707_18045"/>
<evidence type="ECO:0000256" key="3">
    <source>
        <dbReference type="ARBA" id="ARBA00012438"/>
    </source>
</evidence>
<dbReference type="PRINTS" id="PR00344">
    <property type="entry name" value="BCTRLSENSOR"/>
</dbReference>
<dbReference type="EMBL" id="CP026100">
    <property type="protein sequence ID" value="AYV48006.1"/>
    <property type="molecule type" value="Genomic_DNA"/>
</dbReference>
<evidence type="ECO:0000256" key="5">
    <source>
        <dbReference type="ARBA" id="ARBA00022553"/>
    </source>
</evidence>
<dbReference type="Proteomes" id="UP000281192">
    <property type="component" value="Chromosome"/>
</dbReference>
<dbReference type="InterPro" id="IPR003661">
    <property type="entry name" value="HisK_dim/P_dom"/>
</dbReference>
<keyword evidence="10" id="KW-0472">Membrane</keyword>
<dbReference type="Pfam" id="PF02518">
    <property type="entry name" value="HATPase_c"/>
    <property type="match status" value="1"/>
</dbReference>
<evidence type="ECO:0000256" key="8">
    <source>
        <dbReference type="ARBA" id="ARBA00022777"/>
    </source>
</evidence>
<keyword evidence="6" id="KW-0808">Transferase</keyword>
<organism evidence="13 14">
    <name type="scientific">Caulobacter flavus</name>
    <dbReference type="NCBI Taxonomy" id="1679497"/>
    <lineage>
        <taxon>Bacteria</taxon>
        <taxon>Pseudomonadati</taxon>
        <taxon>Pseudomonadota</taxon>
        <taxon>Alphaproteobacteria</taxon>
        <taxon>Caulobacterales</taxon>
        <taxon>Caulobacteraceae</taxon>
        <taxon>Caulobacter</taxon>
    </lineage>
</organism>
<evidence type="ECO:0000256" key="7">
    <source>
        <dbReference type="ARBA" id="ARBA00022741"/>
    </source>
</evidence>
<dbReference type="GO" id="GO:0000155">
    <property type="term" value="F:phosphorelay sensor kinase activity"/>
    <property type="evidence" value="ECO:0007669"/>
    <property type="project" value="InterPro"/>
</dbReference>
<name>A0A2N5CU13_9CAUL</name>
<dbReference type="EC" id="2.7.13.3" evidence="3"/>
<evidence type="ECO:0000256" key="4">
    <source>
        <dbReference type="ARBA" id="ARBA00022475"/>
    </source>
</evidence>
<proteinExistence type="predicted"/>
<feature type="domain" description="Histidine kinase" evidence="11">
    <location>
        <begin position="235"/>
        <end position="442"/>
    </location>
</feature>
<feature type="transmembrane region" description="Helical" evidence="10">
    <location>
        <begin position="68"/>
        <end position="87"/>
    </location>
</feature>
<keyword evidence="5" id="KW-0597">Phosphoprotein</keyword>
<evidence type="ECO:0000313" key="13">
    <source>
        <dbReference type="EMBL" id="PLR16270.1"/>
    </source>
</evidence>
<dbReference type="PANTHER" id="PTHR44936">
    <property type="entry name" value="SENSOR PROTEIN CREC"/>
    <property type="match status" value="1"/>
</dbReference>
<dbReference type="InterPro" id="IPR003594">
    <property type="entry name" value="HATPase_dom"/>
</dbReference>
<keyword evidence="15" id="KW-1185">Reference proteome</keyword>
<keyword evidence="4" id="KW-1003">Cell membrane</keyword>
<dbReference type="GO" id="GO:0005524">
    <property type="term" value="F:ATP binding"/>
    <property type="evidence" value="ECO:0007669"/>
    <property type="project" value="UniProtKB-KW"/>
</dbReference>
<feature type="transmembrane region" description="Helical" evidence="10">
    <location>
        <begin position="43"/>
        <end position="62"/>
    </location>
</feature>
<evidence type="ECO:0000313" key="15">
    <source>
        <dbReference type="Proteomes" id="UP000281192"/>
    </source>
</evidence>
<dbReference type="Proteomes" id="UP000234483">
    <property type="component" value="Unassembled WGS sequence"/>
</dbReference>
<evidence type="ECO:0000256" key="2">
    <source>
        <dbReference type="ARBA" id="ARBA00004651"/>
    </source>
</evidence>
<dbReference type="InterPro" id="IPR004358">
    <property type="entry name" value="Sig_transdc_His_kin-like_C"/>
</dbReference>
<feature type="transmembrane region" description="Helical" evidence="10">
    <location>
        <begin position="99"/>
        <end position="117"/>
    </location>
</feature>
<dbReference type="PROSITE" id="PS50109">
    <property type="entry name" value="HIS_KIN"/>
    <property type="match status" value="1"/>
</dbReference>
<accession>A0A2N5CU13</accession>
<dbReference type="CDD" id="cd00082">
    <property type="entry name" value="HisKA"/>
    <property type="match status" value="1"/>
</dbReference>
<keyword evidence="8 13" id="KW-0418">Kinase</keyword>
<dbReference type="PANTHER" id="PTHR44936:SF10">
    <property type="entry name" value="SENSOR PROTEIN RSTB"/>
    <property type="match status" value="1"/>
</dbReference>
<evidence type="ECO:0000256" key="1">
    <source>
        <dbReference type="ARBA" id="ARBA00000085"/>
    </source>
</evidence>
<keyword evidence="10" id="KW-1133">Transmembrane helix</keyword>
<dbReference type="InterPro" id="IPR050980">
    <property type="entry name" value="2C_sensor_his_kinase"/>
</dbReference>
<dbReference type="EMBL" id="PJRQ01000021">
    <property type="protein sequence ID" value="PLR16270.1"/>
    <property type="molecule type" value="Genomic_DNA"/>
</dbReference>
<evidence type="ECO:0000313" key="14">
    <source>
        <dbReference type="Proteomes" id="UP000234483"/>
    </source>
</evidence>
<dbReference type="Gene3D" id="3.30.565.10">
    <property type="entry name" value="Histidine kinase-like ATPase, C-terminal domain"/>
    <property type="match status" value="1"/>
</dbReference>
<comment type="catalytic activity">
    <reaction evidence="1">
        <text>ATP + protein L-histidine = ADP + protein N-phospho-L-histidine.</text>
        <dbReference type="EC" id="2.7.13.3"/>
    </reaction>
</comment>
<dbReference type="OrthoDB" id="9785252at2"/>
<comment type="subcellular location">
    <subcellularLocation>
        <location evidence="2">Cell membrane</location>
        <topology evidence="2">Multi-pass membrane protein</topology>
    </subcellularLocation>
</comment>
<evidence type="ECO:0000313" key="12">
    <source>
        <dbReference type="EMBL" id="AYV48006.1"/>
    </source>
</evidence>
<dbReference type="RefSeq" id="WP_101713060.1">
    <property type="nucleotide sequence ID" value="NZ_CP026100.1"/>
</dbReference>
<evidence type="ECO:0000256" key="9">
    <source>
        <dbReference type="ARBA" id="ARBA00022840"/>
    </source>
</evidence>
<evidence type="ECO:0000256" key="6">
    <source>
        <dbReference type="ARBA" id="ARBA00022679"/>
    </source>
</evidence>
<reference evidence="12 15" key="2">
    <citation type="submission" date="2018-01" db="EMBL/GenBank/DDBJ databases">
        <title>Complete genome sequence of Caulobacter flavus RHGG3.</title>
        <authorList>
            <person name="Yang E."/>
        </authorList>
    </citation>
    <scope>NUCLEOTIDE SEQUENCE [LARGE SCALE GENOMIC DNA]</scope>
    <source>
        <strain evidence="12 15">RHGG3</strain>
    </source>
</reference>
<sequence>MTPTARILIAGMSGWLSGARAADNATGPADAIARQNMLQLIHLRWIAVVGQVVTILAVHFSLGFHLPLAAMMLVLAALVVLNLFNLLRLKSARPIGPYDLFLALALDSLALTAQLYFSGGATNPFTTLYLLHVILGVVLLEVWATWAIVFLTSFCFLLLVAANRPVIATGLSDQAFFGLFIMGMMMGVVLDAVLLVTFVSRINSNLRRHDAHLAELRQRAAEETHIVRMGLLASGAAHELGTPLATLDVILGDWRRMKVFAKHPELAQELEDMRGEVKRCKDIVTGVLLSAGEARSNEVRASTLRAFLDEVVDEWRATRDGEALTYAPDLSGVVPIVAESTLKQVIHNVLDNARDASPHAVRMSAHVADGWIVVTVEDQGPGFTAETLENLGTPYNSTKGRAGGGLGLFLVVNVLRKLGGEVAAANRPEGGARVVLSLPLASLQIGRRHAR</sequence>
<keyword evidence="9" id="KW-0067">ATP-binding</keyword>
<dbReference type="SUPFAM" id="SSF55874">
    <property type="entry name" value="ATPase domain of HSP90 chaperone/DNA topoisomerase II/histidine kinase"/>
    <property type="match status" value="1"/>
</dbReference>
<feature type="transmembrane region" description="Helical" evidence="10">
    <location>
        <begin position="129"/>
        <end position="162"/>
    </location>
</feature>
<dbReference type="AlphaFoldDB" id="A0A2N5CU13"/>
<gene>
    <name evidence="12" type="ORF">C1707_18045</name>
    <name evidence="13" type="ORF">CFHF_11020</name>
</gene>
<dbReference type="GO" id="GO:0005886">
    <property type="term" value="C:plasma membrane"/>
    <property type="evidence" value="ECO:0007669"/>
    <property type="project" value="UniProtKB-SubCell"/>
</dbReference>
<dbReference type="Gene3D" id="1.10.287.130">
    <property type="match status" value="1"/>
</dbReference>
<dbReference type="SMART" id="SM00387">
    <property type="entry name" value="HATPase_c"/>
    <property type="match status" value="1"/>
</dbReference>
<reference evidence="13 14" key="1">
    <citation type="submission" date="2017-12" db="EMBL/GenBank/DDBJ databases">
        <title>The genome sequence of Caulobacter flavus CGMCC1 15093.</title>
        <authorList>
            <person name="Gao J."/>
            <person name="Mao X."/>
            <person name="Sun J."/>
        </authorList>
    </citation>
    <scope>NUCLEOTIDE SEQUENCE [LARGE SCALE GENOMIC DNA]</scope>
    <source>
        <strain evidence="13 14">CGMCC1 15093</strain>
    </source>
</reference>
<dbReference type="CDD" id="cd00075">
    <property type="entry name" value="HATPase"/>
    <property type="match status" value="1"/>
</dbReference>
<evidence type="ECO:0000256" key="10">
    <source>
        <dbReference type="SAM" id="Phobius"/>
    </source>
</evidence>
<dbReference type="InterPro" id="IPR036890">
    <property type="entry name" value="HATPase_C_sf"/>
</dbReference>
<keyword evidence="7" id="KW-0547">Nucleotide-binding</keyword>